<comment type="caution">
    <text evidence="8">The sequence shown here is derived from an EMBL/GenBank/DDBJ whole genome shotgun (WGS) entry which is preliminary data.</text>
</comment>
<dbReference type="Pfam" id="PF07690">
    <property type="entry name" value="MFS_1"/>
    <property type="match status" value="1"/>
</dbReference>
<feature type="transmembrane region" description="Helical" evidence="6">
    <location>
        <begin position="529"/>
        <end position="550"/>
    </location>
</feature>
<comment type="subcellular location">
    <subcellularLocation>
        <location evidence="1">Membrane</location>
        <topology evidence="1">Multi-pass membrane protein</topology>
    </subcellularLocation>
</comment>
<dbReference type="PROSITE" id="PS50850">
    <property type="entry name" value="MFS"/>
    <property type="match status" value="1"/>
</dbReference>
<feature type="transmembrane region" description="Helical" evidence="6">
    <location>
        <begin position="424"/>
        <end position="443"/>
    </location>
</feature>
<protein>
    <submittedName>
        <fullName evidence="8">Major facilitator superfamily transporter</fullName>
    </submittedName>
</protein>
<dbReference type="GO" id="GO:0016020">
    <property type="term" value="C:membrane"/>
    <property type="evidence" value="ECO:0007669"/>
    <property type="project" value="UniProtKB-SubCell"/>
</dbReference>
<dbReference type="OrthoDB" id="2428527at2759"/>
<feature type="transmembrane region" description="Helical" evidence="6">
    <location>
        <begin position="216"/>
        <end position="238"/>
    </location>
</feature>
<feature type="region of interest" description="Disordered" evidence="5">
    <location>
        <begin position="1"/>
        <end position="69"/>
    </location>
</feature>
<feature type="transmembrane region" description="Helical" evidence="6">
    <location>
        <begin position="352"/>
        <end position="377"/>
    </location>
</feature>
<evidence type="ECO:0000256" key="1">
    <source>
        <dbReference type="ARBA" id="ARBA00004141"/>
    </source>
</evidence>
<feature type="transmembrane region" description="Helical" evidence="6">
    <location>
        <begin position="287"/>
        <end position="308"/>
    </location>
</feature>
<feature type="transmembrane region" description="Helical" evidence="6">
    <location>
        <begin position="389"/>
        <end position="412"/>
    </location>
</feature>
<feature type="transmembrane region" description="Helical" evidence="6">
    <location>
        <begin position="127"/>
        <end position="145"/>
    </location>
</feature>
<gene>
    <name evidence="8" type="ORF">CSAL01_13621</name>
</gene>
<proteinExistence type="predicted"/>
<feature type="transmembrane region" description="Helical" evidence="6">
    <location>
        <begin position="157"/>
        <end position="177"/>
    </location>
</feature>
<feature type="transmembrane region" description="Helical" evidence="6">
    <location>
        <begin position="90"/>
        <end position="115"/>
    </location>
</feature>
<feature type="transmembrane region" description="Helical" evidence="6">
    <location>
        <begin position="189"/>
        <end position="209"/>
    </location>
</feature>
<dbReference type="PANTHER" id="PTHR42718:SF1">
    <property type="entry name" value="LOW AFFINITY AMMONIUM TRANSPORTER"/>
    <property type="match status" value="1"/>
</dbReference>
<dbReference type="PANTHER" id="PTHR42718">
    <property type="entry name" value="MAJOR FACILITATOR SUPERFAMILY MULTIDRUG TRANSPORTER MFSC"/>
    <property type="match status" value="1"/>
</dbReference>
<dbReference type="SUPFAM" id="SSF103473">
    <property type="entry name" value="MFS general substrate transporter"/>
    <property type="match status" value="1"/>
</dbReference>
<evidence type="ECO:0000313" key="9">
    <source>
        <dbReference type="Proteomes" id="UP000070121"/>
    </source>
</evidence>
<feature type="transmembrane region" description="Helical" evidence="6">
    <location>
        <begin position="487"/>
        <end position="509"/>
    </location>
</feature>
<sequence length="574" mass="61557">MASPSVSEKQQQHVRKSIDSSSGDRTAAATPDVNMLRDIKHIPDDSSLSHSRSSRDDSSDDNGNDLASQQSNASSVWAVDSMSFPREAMFVIICCMAQFCTQAAYMETLILLHVIGGSFHVDNPARLAWLVAGYSLTVGTFILFSGRLGDAFGYKRMLIIGFAWFSVWSLIAGLSVYSNFTLAVFSRVLQGIGPAICLPNALALFGAAYPPGHRKAMVFSFFGAVAPMGGVVGAAIAATLELEWWPWALWALAIWLAILAVAGYFIIPEPHHAKLDRPPRTLSDMFVELDIPGAVTGIVALVLFNFAWNQAPIDGWKTPVVLVPLILGLVLFGVFTAIEFKYAEKPLLPFDAVNADVAFVLAAVVCGWATFGVWTLYLVQILQEIRTLSPLLTCAWFSPVVVTGGLAAVITGKLLGPLKVRPPVVMTMALVAFTVGVILTATAPENQSYWAQIFVSMIIMPFGMDMSFPAATLILSNAVKKEHQGIGASLVNTVVNYGIALGVGFAGTVEVHVSKGTGTKEEQFKGFRGALYMGVGLAGLGLCVALTFLAREWRHRKGGSGNEEKAAEAQTGNS</sequence>
<reference evidence="8 9" key="1">
    <citation type="submission" date="2014-02" db="EMBL/GenBank/DDBJ databases">
        <title>The genome sequence of Colletotrichum salicis CBS 607.94.</title>
        <authorList>
            <person name="Baroncelli R."/>
            <person name="Thon M.R."/>
        </authorList>
    </citation>
    <scope>NUCLEOTIDE SEQUENCE [LARGE SCALE GENOMIC DNA]</scope>
    <source>
        <strain evidence="8 9">CBS 607.94</strain>
    </source>
</reference>
<dbReference type="Proteomes" id="UP000070121">
    <property type="component" value="Unassembled WGS sequence"/>
</dbReference>
<feature type="transmembrane region" description="Helical" evidence="6">
    <location>
        <begin position="244"/>
        <end position="267"/>
    </location>
</feature>
<dbReference type="InterPro" id="IPR011701">
    <property type="entry name" value="MFS"/>
</dbReference>
<dbReference type="InterPro" id="IPR036259">
    <property type="entry name" value="MFS_trans_sf"/>
</dbReference>
<name>A0A135V810_9PEZI</name>
<evidence type="ECO:0000259" key="7">
    <source>
        <dbReference type="PROSITE" id="PS50850"/>
    </source>
</evidence>
<feature type="compositionally biased region" description="Basic and acidic residues" evidence="5">
    <location>
        <begin position="35"/>
        <end position="44"/>
    </location>
</feature>
<evidence type="ECO:0000256" key="2">
    <source>
        <dbReference type="ARBA" id="ARBA00022692"/>
    </source>
</evidence>
<dbReference type="GO" id="GO:0022857">
    <property type="term" value="F:transmembrane transporter activity"/>
    <property type="evidence" value="ECO:0007669"/>
    <property type="project" value="InterPro"/>
</dbReference>
<keyword evidence="2 6" id="KW-0812">Transmembrane</keyword>
<accession>A0A135V810</accession>
<keyword evidence="9" id="KW-1185">Reference proteome</keyword>
<dbReference type="Gene3D" id="1.20.1250.20">
    <property type="entry name" value="MFS general substrate transporter like domains"/>
    <property type="match status" value="2"/>
</dbReference>
<dbReference type="InterPro" id="IPR020846">
    <property type="entry name" value="MFS_dom"/>
</dbReference>
<evidence type="ECO:0000256" key="4">
    <source>
        <dbReference type="ARBA" id="ARBA00023136"/>
    </source>
</evidence>
<evidence type="ECO:0000256" key="3">
    <source>
        <dbReference type="ARBA" id="ARBA00022989"/>
    </source>
</evidence>
<dbReference type="AlphaFoldDB" id="A0A135V810"/>
<evidence type="ECO:0000256" key="5">
    <source>
        <dbReference type="SAM" id="MobiDB-lite"/>
    </source>
</evidence>
<evidence type="ECO:0000256" key="6">
    <source>
        <dbReference type="SAM" id="Phobius"/>
    </source>
</evidence>
<dbReference type="EMBL" id="JFFI01000267">
    <property type="protein sequence ID" value="KXH68611.1"/>
    <property type="molecule type" value="Genomic_DNA"/>
</dbReference>
<evidence type="ECO:0000313" key="8">
    <source>
        <dbReference type="EMBL" id="KXH68611.1"/>
    </source>
</evidence>
<organism evidence="8 9">
    <name type="scientific">Colletotrichum salicis</name>
    <dbReference type="NCBI Taxonomy" id="1209931"/>
    <lineage>
        <taxon>Eukaryota</taxon>
        <taxon>Fungi</taxon>
        <taxon>Dikarya</taxon>
        <taxon>Ascomycota</taxon>
        <taxon>Pezizomycotina</taxon>
        <taxon>Sordariomycetes</taxon>
        <taxon>Hypocreomycetidae</taxon>
        <taxon>Glomerellales</taxon>
        <taxon>Glomerellaceae</taxon>
        <taxon>Colletotrichum</taxon>
        <taxon>Colletotrichum acutatum species complex</taxon>
    </lineage>
</organism>
<dbReference type="CDD" id="cd17476">
    <property type="entry name" value="MFS_Amf1_MDR_like"/>
    <property type="match status" value="1"/>
</dbReference>
<keyword evidence="4 6" id="KW-0472">Membrane</keyword>
<keyword evidence="3 6" id="KW-1133">Transmembrane helix</keyword>
<feature type="transmembrane region" description="Helical" evidence="6">
    <location>
        <begin position="320"/>
        <end position="340"/>
    </location>
</feature>
<feature type="domain" description="Major facilitator superfamily (MFS) profile" evidence="7">
    <location>
        <begin position="90"/>
        <end position="553"/>
    </location>
</feature>
<feature type="transmembrane region" description="Helical" evidence="6">
    <location>
        <begin position="449"/>
        <end position="475"/>
    </location>
</feature>